<dbReference type="AlphaFoldDB" id="A0A6P7FT85"/>
<dbReference type="FunCoup" id="A0A6P7FT85">
    <property type="interactions" value="557"/>
</dbReference>
<evidence type="ECO:0000256" key="6">
    <source>
        <dbReference type="ARBA" id="ARBA00023055"/>
    </source>
</evidence>
<dbReference type="CDD" id="cd21675">
    <property type="entry name" value="SMP_TEX2"/>
    <property type="match status" value="1"/>
</dbReference>
<evidence type="ECO:0000256" key="7">
    <source>
        <dbReference type="ARBA" id="ARBA00023121"/>
    </source>
</evidence>
<keyword evidence="8 10" id="KW-0472">Membrane</keyword>
<feature type="compositionally biased region" description="Polar residues" evidence="9">
    <location>
        <begin position="58"/>
        <end position="67"/>
    </location>
</feature>
<reference evidence="12" key="1">
    <citation type="submission" date="2025-08" db="UniProtKB">
        <authorList>
            <consortium name="RefSeq"/>
        </authorList>
    </citation>
    <scope>IDENTIFICATION</scope>
    <source>
        <tissue evidence="12">Whole insect</tissue>
    </source>
</reference>
<protein>
    <submittedName>
        <fullName evidence="12">Testis-expressed protein 2 isoform X1</fullName>
    </submittedName>
</protein>
<evidence type="ECO:0000313" key="12">
    <source>
        <dbReference type="RefSeq" id="XP_028136168.1"/>
    </source>
</evidence>
<dbReference type="PANTHER" id="PTHR13466">
    <property type="entry name" value="TEX2 PROTEIN-RELATED"/>
    <property type="match status" value="1"/>
</dbReference>
<comment type="subcellular location">
    <subcellularLocation>
        <location evidence="1">Endoplasmic reticulum membrane</location>
    </subcellularLocation>
</comment>
<feature type="compositionally biased region" description="Basic and acidic residues" evidence="9">
    <location>
        <begin position="619"/>
        <end position="628"/>
    </location>
</feature>
<keyword evidence="5 10" id="KW-1133">Transmembrane helix</keyword>
<keyword evidence="3 10" id="KW-0812">Transmembrane</keyword>
<keyword evidence="4" id="KW-0256">Endoplasmic reticulum</keyword>
<dbReference type="GO" id="GO:0006869">
    <property type="term" value="P:lipid transport"/>
    <property type="evidence" value="ECO:0007669"/>
    <property type="project" value="UniProtKB-KW"/>
</dbReference>
<feature type="compositionally biased region" description="Basic and acidic residues" evidence="9">
    <location>
        <begin position="723"/>
        <end position="741"/>
    </location>
</feature>
<feature type="compositionally biased region" description="Basic and acidic residues" evidence="9">
    <location>
        <begin position="48"/>
        <end position="57"/>
    </location>
</feature>
<dbReference type="PROSITE" id="PS51847">
    <property type="entry name" value="SMP"/>
    <property type="match status" value="1"/>
</dbReference>
<gene>
    <name evidence="12" type="primary">LOC114330926</name>
</gene>
<dbReference type="InterPro" id="IPR031468">
    <property type="entry name" value="SMP_LBD"/>
</dbReference>
<name>A0A6P7FT85_DIAVI</name>
<feature type="region of interest" description="Disordered" evidence="9">
    <location>
        <begin position="40"/>
        <end position="202"/>
    </location>
</feature>
<evidence type="ECO:0000256" key="3">
    <source>
        <dbReference type="ARBA" id="ARBA00022692"/>
    </source>
</evidence>
<proteinExistence type="predicted"/>
<evidence type="ECO:0000256" key="2">
    <source>
        <dbReference type="ARBA" id="ARBA00022448"/>
    </source>
</evidence>
<evidence type="ECO:0000256" key="4">
    <source>
        <dbReference type="ARBA" id="ARBA00022824"/>
    </source>
</evidence>
<dbReference type="InParanoid" id="A0A6P7FT85"/>
<feature type="region of interest" description="Disordered" evidence="9">
    <location>
        <begin position="537"/>
        <end position="558"/>
    </location>
</feature>
<dbReference type="PANTHER" id="PTHR13466:SF0">
    <property type="entry name" value="SMP-LTD DOMAIN-CONTAINING PROTEIN"/>
    <property type="match status" value="1"/>
</dbReference>
<evidence type="ECO:0000259" key="11">
    <source>
        <dbReference type="PROSITE" id="PS51847"/>
    </source>
</evidence>
<keyword evidence="6" id="KW-0445">Lipid transport</keyword>
<keyword evidence="2" id="KW-0813">Transport</keyword>
<feature type="region of interest" description="Disordered" evidence="9">
    <location>
        <begin position="865"/>
        <end position="893"/>
    </location>
</feature>
<feature type="transmembrane region" description="Helical" evidence="10">
    <location>
        <begin position="345"/>
        <end position="364"/>
    </location>
</feature>
<feature type="compositionally biased region" description="Basic and acidic residues" evidence="9">
    <location>
        <begin position="109"/>
        <end position="157"/>
    </location>
</feature>
<evidence type="ECO:0000256" key="8">
    <source>
        <dbReference type="ARBA" id="ARBA00023136"/>
    </source>
</evidence>
<feature type="region of interest" description="Disordered" evidence="9">
    <location>
        <begin position="588"/>
        <end position="644"/>
    </location>
</feature>
<feature type="compositionally biased region" description="Polar residues" evidence="9">
    <location>
        <begin position="85"/>
        <end position="100"/>
    </location>
</feature>
<feature type="region of interest" description="Disordered" evidence="9">
    <location>
        <begin position="680"/>
        <end position="700"/>
    </location>
</feature>
<dbReference type="RefSeq" id="XP_028136168.1">
    <property type="nucleotide sequence ID" value="XM_028280367.1"/>
</dbReference>
<dbReference type="GO" id="GO:0005789">
    <property type="term" value="C:endoplasmic reticulum membrane"/>
    <property type="evidence" value="ECO:0007669"/>
    <property type="project" value="UniProtKB-SubCell"/>
</dbReference>
<feature type="region of interest" description="Disordered" evidence="9">
    <location>
        <begin position="716"/>
        <end position="741"/>
    </location>
</feature>
<sequence length="1018" mass="115656">MIKKNDHGKITLGMLKGKPVTTSVPQISIKFHANAEQIEELYASEDEATGKNEEKNEITSASSTPSNIGEPESSPLKYFNKIGKRSTSVDVTHQPLNASPPSDPWRFFSDIKGKITKSVEEKITEIKSRNHEEGSPLHRPKSDSHKPDLKTIADSKENSSVSDSEDLSESSISKTCGIVSTTEGVEMSSDEDTPSLEKDKKDEKFLSVTPHSFKHKFRFFKKTHHEEGTIKTNDLSKLYNINTENVEQALPEDSEGVEDGVDALEESNLKTEPSLVRVSHEEILTTVAQKIDNVEIDCENVIHIKEVQGTDVREKYFDCKDEEKIVFAPTGFVDLRPIATRNRPFYNYLSVLVLLVSILVYSLIQYYSPYSAGLVSGIFLVTIFLKVYFKLYPRSTEQPVSTIPMLSNKIYEVQAVKEYQPVEKYEGWLNEYPDIYNHETYHISRTQSVFLRLQGNLLRISHAKNKVAKRAMWNEPEIKANFTQHRIYNMLGAKVCLLPEGLAKIRHWSKKYPICITLAKDQLCFDQELLSKMEADLQKDTESDNTRSTDKGKLFTSSGREKKGFNKFRKKEYPILAQRFSKLTEGEEFDLDSDSRASTPSADISDIADSPALEDEELLNTKDDKNGENGEETNSLVDECSTPPQDTSEIKIYLFGRTDREKEDWYRRLCTSTHRELGLSSVDCSTPDSKDNPLPSHVETTESELEYLRYMSAFKPSRKQNKSPKENEKGDTEQNSDTEEHREDSILWLNALIGRVLFDCARNGSFIDKVKDRIQRKLSTIKLPYFIEELLIPELSLGKTSPVIRRTSKPVMDERGLWIDLDIIYDGLIVLALQTKLNLMRLKNPQAYDKSAVVKCAIYHSDVDDSAESSTDEEGLHELPNIPQDTTTGSHGKQKLMKMVDRLAESKFFQAATENRYIKKAMEGVSNTDLRLTVEVKSIVGTLVLNIPPPPTDRIWIGFRPVPEISLSARPIVGERNISYIMVTSWIEKKLVQEFQKVLVIPNMEDLIIPVMNPKLPD</sequence>
<accession>A0A6P7FT85</accession>
<evidence type="ECO:0000256" key="10">
    <source>
        <dbReference type="SAM" id="Phobius"/>
    </source>
</evidence>
<evidence type="ECO:0000256" key="5">
    <source>
        <dbReference type="ARBA" id="ARBA00022989"/>
    </source>
</evidence>
<feature type="compositionally biased region" description="Acidic residues" evidence="9">
    <location>
        <begin position="865"/>
        <end position="875"/>
    </location>
</feature>
<keyword evidence="7" id="KW-0446">Lipid-binding</keyword>
<organism evidence="12">
    <name type="scientific">Diabrotica virgifera virgifera</name>
    <name type="common">western corn rootworm</name>
    <dbReference type="NCBI Taxonomy" id="50390"/>
    <lineage>
        <taxon>Eukaryota</taxon>
        <taxon>Metazoa</taxon>
        <taxon>Ecdysozoa</taxon>
        <taxon>Arthropoda</taxon>
        <taxon>Hexapoda</taxon>
        <taxon>Insecta</taxon>
        <taxon>Pterygota</taxon>
        <taxon>Neoptera</taxon>
        <taxon>Endopterygota</taxon>
        <taxon>Coleoptera</taxon>
        <taxon>Polyphaga</taxon>
        <taxon>Cucujiformia</taxon>
        <taxon>Chrysomeloidea</taxon>
        <taxon>Chrysomelidae</taxon>
        <taxon>Galerucinae</taxon>
        <taxon>Diabroticina</taxon>
        <taxon>Diabroticites</taxon>
        <taxon>Diabrotica</taxon>
    </lineage>
</organism>
<feature type="compositionally biased region" description="Polar residues" evidence="9">
    <location>
        <begin position="632"/>
        <end position="644"/>
    </location>
</feature>
<dbReference type="GO" id="GO:0008289">
    <property type="term" value="F:lipid binding"/>
    <property type="evidence" value="ECO:0007669"/>
    <property type="project" value="UniProtKB-KW"/>
</dbReference>
<feature type="domain" description="SMP-LTD" evidence="11">
    <location>
        <begin position="742"/>
        <end position="1010"/>
    </location>
</feature>
<evidence type="ECO:0000256" key="9">
    <source>
        <dbReference type="SAM" id="MobiDB-lite"/>
    </source>
</evidence>
<evidence type="ECO:0000256" key="1">
    <source>
        <dbReference type="ARBA" id="ARBA00004586"/>
    </source>
</evidence>